<sequence length="73" mass="8327">MKNKLSDLNDHLFAQLERLSDEDLKGQLLEEEIERSKAITGVSKEVVSNARLVLDAEKYKREHGMTTGPKMLE</sequence>
<dbReference type="AlphaFoldDB" id="A0A0J7JAS0"/>
<name>A0A0J7JAS0_9GAMM</name>
<reference evidence="1 2" key="1">
    <citation type="submission" date="2015-06" db="EMBL/GenBank/DDBJ databases">
        <title>Marinobacter subterrani, a genetically tractable neutrophilic iron-oxidizing strain isolated from the Soudan Iron Mine.</title>
        <authorList>
            <person name="Bonis B.M."/>
            <person name="Gralnick J.A."/>
        </authorList>
    </citation>
    <scope>NUCLEOTIDE SEQUENCE [LARGE SCALE GENOMIC DNA]</scope>
    <source>
        <strain evidence="1 2">JG233</strain>
    </source>
</reference>
<dbReference type="OrthoDB" id="2231510at2"/>
<dbReference type="EMBL" id="LFBU01000001">
    <property type="protein sequence ID" value="KMQ75267.1"/>
    <property type="molecule type" value="Genomic_DNA"/>
</dbReference>
<evidence type="ECO:0000313" key="2">
    <source>
        <dbReference type="Proteomes" id="UP000036102"/>
    </source>
</evidence>
<dbReference type="PATRIC" id="fig|1658765.3.peg.1462"/>
<keyword evidence="2" id="KW-1185">Reference proteome</keyword>
<evidence type="ECO:0000313" key="1">
    <source>
        <dbReference type="EMBL" id="KMQ75267.1"/>
    </source>
</evidence>
<accession>A0A0J7JAS0</accession>
<evidence type="ECO:0008006" key="3">
    <source>
        <dbReference type="Google" id="ProtNLM"/>
    </source>
</evidence>
<organism evidence="1 2">
    <name type="scientific">Marinobacter subterrani</name>
    <dbReference type="NCBI Taxonomy" id="1658765"/>
    <lineage>
        <taxon>Bacteria</taxon>
        <taxon>Pseudomonadati</taxon>
        <taxon>Pseudomonadota</taxon>
        <taxon>Gammaproteobacteria</taxon>
        <taxon>Pseudomonadales</taxon>
        <taxon>Marinobacteraceae</taxon>
        <taxon>Marinobacter</taxon>
    </lineage>
</organism>
<dbReference type="RefSeq" id="WP_048495394.1">
    <property type="nucleotide sequence ID" value="NZ_LFBU01000001.1"/>
</dbReference>
<gene>
    <name evidence="1" type="ORF">Msub_11468</name>
</gene>
<proteinExistence type="predicted"/>
<comment type="caution">
    <text evidence="1">The sequence shown here is derived from an EMBL/GenBank/DDBJ whole genome shotgun (WGS) entry which is preliminary data.</text>
</comment>
<dbReference type="Proteomes" id="UP000036102">
    <property type="component" value="Unassembled WGS sequence"/>
</dbReference>
<protein>
    <recommendedName>
        <fullName evidence="3">Phage protein</fullName>
    </recommendedName>
</protein>
<dbReference type="STRING" id="1658765.Msub_11468"/>